<evidence type="ECO:0000313" key="3">
    <source>
        <dbReference type="Proteomes" id="UP000244168"/>
    </source>
</evidence>
<evidence type="ECO:0000259" key="1">
    <source>
        <dbReference type="SMART" id="SM01321"/>
    </source>
</evidence>
<dbReference type="AlphaFoldDB" id="A0A2T5J735"/>
<dbReference type="PANTHER" id="PTHR33360:SF2">
    <property type="entry name" value="TRANSPOSASE FOR INSERTION SEQUENCE ELEMENT IS200"/>
    <property type="match status" value="1"/>
</dbReference>
<dbReference type="RefSeq" id="WP_107829763.1">
    <property type="nucleotide sequence ID" value="NZ_CP160205.1"/>
</dbReference>
<dbReference type="GO" id="GO:0004803">
    <property type="term" value="F:transposase activity"/>
    <property type="evidence" value="ECO:0007669"/>
    <property type="project" value="InterPro"/>
</dbReference>
<reference evidence="2 3" key="1">
    <citation type="submission" date="2018-04" db="EMBL/GenBank/DDBJ databases">
        <title>Genomic Encyclopedia of Archaeal and Bacterial Type Strains, Phase II (KMG-II): from individual species to whole genera.</title>
        <authorList>
            <person name="Goeker M."/>
        </authorList>
    </citation>
    <scope>NUCLEOTIDE SEQUENCE [LARGE SCALE GENOMIC DNA]</scope>
    <source>
        <strain evidence="2 3">DSM 26809</strain>
    </source>
</reference>
<evidence type="ECO:0000313" key="2">
    <source>
        <dbReference type="EMBL" id="PTQ94965.1"/>
    </source>
</evidence>
<dbReference type="OrthoDB" id="9797997at2"/>
<accession>A0A2T5J735</accession>
<protein>
    <submittedName>
        <fullName evidence="2">Putative transposase</fullName>
    </submittedName>
</protein>
<comment type="caution">
    <text evidence="2">The sequence shown here is derived from an EMBL/GenBank/DDBJ whole genome shotgun (WGS) entry which is preliminary data.</text>
</comment>
<dbReference type="Pfam" id="PF01797">
    <property type="entry name" value="Y1_Tnp"/>
    <property type="match status" value="1"/>
</dbReference>
<dbReference type="InterPro" id="IPR036515">
    <property type="entry name" value="Transposase_17_sf"/>
</dbReference>
<dbReference type="SMART" id="SM01321">
    <property type="entry name" value="Y1_Tnp"/>
    <property type="match status" value="1"/>
</dbReference>
<dbReference type="InterPro" id="IPR002686">
    <property type="entry name" value="Transposase_17"/>
</dbReference>
<dbReference type="Proteomes" id="UP000244168">
    <property type="component" value="Unassembled WGS sequence"/>
</dbReference>
<feature type="domain" description="Transposase IS200-like" evidence="1">
    <location>
        <begin position="3"/>
        <end position="117"/>
    </location>
</feature>
<organism evidence="2 3">
    <name type="scientific">Mucilaginibacter yixingensis</name>
    <dbReference type="NCBI Taxonomy" id="1295612"/>
    <lineage>
        <taxon>Bacteria</taxon>
        <taxon>Pseudomonadati</taxon>
        <taxon>Bacteroidota</taxon>
        <taxon>Sphingobacteriia</taxon>
        <taxon>Sphingobacteriales</taxon>
        <taxon>Sphingobacteriaceae</taxon>
        <taxon>Mucilaginibacter</taxon>
    </lineage>
</organism>
<dbReference type="EMBL" id="QAOQ01000006">
    <property type="protein sequence ID" value="PTQ94965.1"/>
    <property type="molecule type" value="Genomic_DNA"/>
</dbReference>
<keyword evidence="3" id="KW-1185">Reference proteome</keyword>
<name>A0A2T5J735_9SPHI</name>
<sequence length="145" mass="16988">MSFVKIWVHLVFSTKNREPLLSKQIRYDVYKHIAQNCSEKNIFLQAINGYADHLHCLISLGKDQNIAKISQLIKGESSYWINQNNLTSEKFSWQDDYFAVSVSESQVPAVITYISNQEQHHAKKTFDQEVNEFMVRYGWNLIKDN</sequence>
<dbReference type="SUPFAM" id="SSF143422">
    <property type="entry name" value="Transposase IS200-like"/>
    <property type="match status" value="1"/>
</dbReference>
<proteinExistence type="predicted"/>
<gene>
    <name evidence="2" type="ORF">C8P68_106179</name>
</gene>
<dbReference type="PANTHER" id="PTHR33360">
    <property type="entry name" value="TRANSPOSASE FOR INSERTION SEQUENCE ELEMENT IS200"/>
    <property type="match status" value="1"/>
</dbReference>
<dbReference type="NCBIfam" id="NF033573">
    <property type="entry name" value="transpos_IS200"/>
    <property type="match status" value="1"/>
</dbReference>
<dbReference type="Gene3D" id="3.30.70.1290">
    <property type="entry name" value="Transposase IS200-like"/>
    <property type="match status" value="1"/>
</dbReference>
<dbReference type="GO" id="GO:0003677">
    <property type="term" value="F:DNA binding"/>
    <property type="evidence" value="ECO:0007669"/>
    <property type="project" value="InterPro"/>
</dbReference>
<dbReference type="GO" id="GO:0006313">
    <property type="term" value="P:DNA transposition"/>
    <property type="evidence" value="ECO:0007669"/>
    <property type="project" value="InterPro"/>
</dbReference>